<accession>A0A1S4ENR6</accession>
<dbReference type="KEGG" id="dci:108253748"/>
<evidence type="ECO:0000259" key="3">
    <source>
        <dbReference type="PROSITE" id="PS00028"/>
    </source>
</evidence>
<feature type="compositionally biased region" description="Basic and acidic residues" evidence="2">
    <location>
        <begin position="124"/>
        <end position="134"/>
    </location>
</feature>
<organism evidence="4 5">
    <name type="scientific">Diaphorina citri</name>
    <name type="common">Asian citrus psyllid</name>
    <dbReference type="NCBI Taxonomy" id="121845"/>
    <lineage>
        <taxon>Eukaryota</taxon>
        <taxon>Metazoa</taxon>
        <taxon>Ecdysozoa</taxon>
        <taxon>Arthropoda</taxon>
        <taxon>Hexapoda</taxon>
        <taxon>Insecta</taxon>
        <taxon>Pterygota</taxon>
        <taxon>Neoptera</taxon>
        <taxon>Paraneoptera</taxon>
        <taxon>Hemiptera</taxon>
        <taxon>Sternorrhyncha</taxon>
        <taxon>Psylloidea</taxon>
        <taxon>Psyllidae</taxon>
        <taxon>Diaphorininae</taxon>
        <taxon>Diaphorina</taxon>
    </lineage>
</organism>
<evidence type="ECO:0000256" key="2">
    <source>
        <dbReference type="SAM" id="MobiDB-lite"/>
    </source>
</evidence>
<dbReference type="InterPro" id="IPR052797">
    <property type="entry name" value="RegFact_GeneExpr_CellDeath"/>
</dbReference>
<dbReference type="PaxDb" id="121845-A0A1S4ENR6"/>
<feature type="domain" description="C2H2-type" evidence="3">
    <location>
        <begin position="367"/>
        <end position="390"/>
    </location>
</feature>
<feature type="coiled-coil region" evidence="1">
    <location>
        <begin position="561"/>
        <end position="588"/>
    </location>
</feature>
<feature type="region of interest" description="Disordered" evidence="2">
    <location>
        <begin position="626"/>
        <end position="646"/>
    </location>
</feature>
<reference evidence="5" key="1">
    <citation type="submission" date="2025-08" db="UniProtKB">
        <authorList>
            <consortium name="RefSeq"/>
        </authorList>
    </citation>
    <scope>IDENTIFICATION</scope>
</reference>
<feature type="domain" description="C2H2-type" evidence="3">
    <location>
        <begin position="231"/>
        <end position="251"/>
    </location>
</feature>
<dbReference type="GeneID" id="108253748"/>
<keyword evidence="4" id="KW-1185">Reference proteome</keyword>
<dbReference type="AlphaFoldDB" id="A0A1S4ENR6"/>
<dbReference type="SMART" id="SM00355">
    <property type="entry name" value="ZnF_C2H2"/>
    <property type="match status" value="4"/>
</dbReference>
<dbReference type="Proteomes" id="UP000079169">
    <property type="component" value="Unplaced"/>
</dbReference>
<dbReference type="PANTHER" id="PTHR33936">
    <property type="entry name" value="PROTEIN CBG17840"/>
    <property type="match status" value="1"/>
</dbReference>
<feature type="region of interest" description="Disordered" evidence="2">
    <location>
        <begin position="102"/>
        <end position="134"/>
    </location>
</feature>
<evidence type="ECO:0000313" key="4">
    <source>
        <dbReference type="Proteomes" id="UP000079169"/>
    </source>
</evidence>
<dbReference type="RefSeq" id="XP_017303804.1">
    <property type="nucleotide sequence ID" value="XM_017448315.2"/>
</dbReference>
<keyword evidence="1" id="KW-0175">Coiled coil</keyword>
<proteinExistence type="predicted"/>
<gene>
    <name evidence="5" type="primary">LOC108253748</name>
</gene>
<dbReference type="InterPro" id="IPR013087">
    <property type="entry name" value="Znf_C2H2_type"/>
</dbReference>
<protein>
    <submittedName>
        <fullName evidence="5">Uncharacterized protein LOC108253748</fullName>
    </submittedName>
</protein>
<feature type="compositionally biased region" description="Basic residues" evidence="2">
    <location>
        <begin position="114"/>
        <end position="123"/>
    </location>
</feature>
<sequence length="699" mass="82076">MANKKLKKTTKKFINSNKKGKRTLVQNEVVKKNSPSKKVQINLYPRLCENCHFTYKSKFSYSKHKKLNRCDENRNKTQSKENGNNVSKALIKKCMMKKRKMPYQAEVTNESTKKKIIHSKQKKRNSETDSESKDEIIRKLRKRIAELEKEKYSNTTSNLHGPNSNMQPCYVKEEFIEEIIPPCELNMYCGGDNVKETNIEEDNEEDSNIEEGNVEESNIEVDSNITYPRLCDICFKSCKTQTSFTKHLGKHKKKRMNNCNTNRRKKCIHCGGIFTNNNKEYLSHIRQCNRTRILKKLKTLSRDQDMNHDDISHTMADLFGQHKSKEKISDENILQCHDCSTMYLTRPSFIKHLKKNICGNMSKRISCTYDDCTIKFTRYEHFLHHLPHYHNDYSYLSKNKYFANFTMFEDWRAQEQNHTFSYLVKSRGSKTYKGTEYNYYECQFNAVCEGKRGPKRKTERRKKAGIIPHLFCPARMTVSTDIATGVVWVNYIEKHSHELSYEYVKKYQRFPRSIVNHFTGELRKGVSPIEVLQFYHGKLNHYDNNSKNVRKMTDMISLNFIRYLKRKLLEEERDVKEESEEVENYEVRFGSDVDTYELIRISSVSTETYCNDNQVGYTCYTVDQGPCEESSTGEQESNKEMCTEEQGSCSEDKYLTEVKMMNCMGPSIALPLEELKVNDDNVTVQVVMFNENDYTILDS</sequence>
<dbReference type="PROSITE" id="PS00028">
    <property type="entry name" value="ZINC_FINGER_C2H2_1"/>
    <property type="match status" value="2"/>
</dbReference>
<name>A0A1S4ENR6_DIACI</name>
<dbReference type="PANTHER" id="PTHR33936:SF25">
    <property type="entry name" value="C2H2-TYPE DOMAIN-CONTAINING PROTEIN"/>
    <property type="match status" value="1"/>
</dbReference>
<evidence type="ECO:0000256" key="1">
    <source>
        <dbReference type="SAM" id="Coils"/>
    </source>
</evidence>
<evidence type="ECO:0000313" key="5">
    <source>
        <dbReference type="RefSeq" id="XP_017303804.1"/>
    </source>
</evidence>